<dbReference type="SUPFAM" id="SSF52058">
    <property type="entry name" value="L domain-like"/>
    <property type="match status" value="1"/>
</dbReference>
<dbReference type="PANTHER" id="PTHR36766">
    <property type="entry name" value="PLANT BROAD-SPECTRUM MILDEW RESISTANCE PROTEIN RPW8"/>
    <property type="match status" value="1"/>
</dbReference>
<dbReference type="SUPFAM" id="SSF52047">
    <property type="entry name" value="RNI-like"/>
    <property type="match status" value="1"/>
</dbReference>
<evidence type="ECO:0000313" key="11">
    <source>
        <dbReference type="EMBL" id="MED6208092.1"/>
    </source>
</evidence>
<dbReference type="SMART" id="SM00369">
    <property type="entry name" value="LRR_TYP"/>
    <property type="match status" value="2"/>
</dbReference>
<dbReference type="InterPro" id="IPR058922">
    <property type="entry name" value="WHD_DRP"/>
</dbReference>
<feature type="domain" description="R13L1/DRL21-like LRR repeat region" evidence="10">
    <location>
        <begin position="571"/>
        <end position="640"/>
    </location>
</feature>
<evidence type="ECO:0000259" key="10">
    <source>
        <dbReference type="Pfam" id="PF25019"/>
    </source>
</evidence>
<dbReference type="SUPFAM" id="SSF52540">
    <property type="entry name" value="P-loop containing nucleoside triphosphate hydrolases"/>
    <property type="match status" value="1"/>
</dbReference>
<dbReference type="Gene3D" id="3.80.10.10">
    <property type="entry name" value="Ribonuclease Inhibitor"/>
    <property type="match status" value="4"/>
</dbReference>
<feature type="domain" description="Disease resistance protein winged helix" evidence="8">
    <location>
        <begin position="300"/>
        <end position="368"/>
    </location>
</feature>
<evidence type="ECO:0000259" key="6">
    <source>
        <dbReference type="Pfam" id="PF00931"/>
    </source>
</evidence>
<feature type="domain" description="Disease resistance N-terminal" evidence="7">
    <location>
        <begin position="11"/>
        <end position="97"/>
    </location>
</feature>
<dbReference type="Pfam" id="PF23559">
    <property type="entry name" value="WHD_DRP"/>
    <property type="match status" value="1"/>
</dbReference>
<organism evidence="11 12">
    <name type="scientific">Stylosanthes scabra</name>
    <dbReference type="NCBI Taxonomy" id="79078"/>
    <lineage>
        <taxon>Eukaryota</taxon>
        <taxon>Viridiplantae</taxon>
        <taxon>Streptophyta</taxon>
        <taxon>Embryophyta</taxon>
        <taxon>Tracheophyta</taxon>
        <taxon>Spermatophyta</taxon>
        <taxon>Magnoliopsida</taxon>
        <taxon>eudicotyledons</taxon>
        <taxon>Gunneridae</taxon>
        <taxon>Pentapetalae</taxon>
        <taxon>rosids</taxon>
        <taxon>fabids</taxon>
        <taxon>Fabales</taxon>
        <taxon>Fabaceae</taxon>
        <taxon>Papilionoideae</taxon>
        <taxon>50 kb inversion clade</taxon>
        <taxon>dalbergioids sensu lato</taxon>
        <taxon>Dalbergieae</taxon>
        <taxon>Pterocarpus clade</taxon>
        <taxon>Stylosanthes</taxon>
    </lineage>
</organism>
<dbReference type="InterPro" id="IPR056789">
    <property type="entry name" value="LRR_R13L1-DRL21"/>
</dbReference>
<dbReference type="Proteomes" id="UP001341840">
    <property type="component" value="Unassembled WGS sequence"/>
</dbReference>
<dbReference type="Gene3D" id="1.20.5.4130">
    <property type="match status" value="1"/>
</dbReference>
<dbReference type="InterPro" id="IPR032675">
    <property type="entry name" value="LRR_dom_sf"/>
</dbReference>
<dbReference type="InterPro" id="IPR002182">
    <property type="entry name" value="NB-ARC"/>
</dbReference>
<dbReference type="Pfam" id="PF25019">
    <property type="entry name" value="LRR_R13L1-DRL21"/>
    <property type="match status" value="1"/>
</dbReference>
<keyword evidence="5" id="KW-0067">ATP-binding</keyword>
<feature type="domain" description="NB-ARC" evidence="6">
    <location>
        <begin position="119"/>
        <end position="189"/>
    </location>
</feature>
<evidence type="ECO:0000256" key="4">
    <source>
        <dbReference type="ARBA" id="ARBA00022821"/>
    </source>
</evidence>
<accession>A0ABU6YCD5</accession>
<keyword evidence="2" id="KW-0677">Repeat</keyword>
<dbReference type="InterPro" id="IPR055414">
    <property type="entry name" value="LRR_R13L4/SHOC2-like"/>
</dbReference>
<dbReference type="InterPro" id="IPR042197">
    <property type="entry name" value="Apaf_helical"/>
</dbReference>
<evidence type="ECO:0000313" key="12">
    <source>
        <dbReference type="Proteomes" id="UP001341840"/>
    </source>
</evidence>
<sequence length="1032" mass="117480">MVLELVGGAFLGAVFNVLLERIASPEVLSFLKGKKLNKKLLKKLKLILPSVHGVLDDAEGKQITNPAVKEWLDELKDAAYEADDLLDEIYTRAKYGSGELKGDKEFMIKLLFDVENGDNKIGVIPIVGMAGIGKTTLAQLVYNDVRVKEHFDLRAWVCVSEDFDIFKITETLLEILTMCNYGFKDLNSLQVELKARLKGRNEDCWMLFAKHAFYYRNSDTHPILEEIGKSIAKKCKGLPLAAKTLGGLLRSKTDVKEWGNILNNEIWELSDKKSNILPALRLSYYYLPPHLKRCFAYCSIFPKGYEFKREELILLWMAENLLKEPRRNSRLEEVGEEYFHELVARSFFQQSRHNGSLFVMLDLINDLAQYVSGKFCIRLENNLDKDAGERTRHLSQIIATRYPSINFDAFQKASGLHTFLQLSLVDPPICLFNKVPKDLFMKLRRLRVLSLVGARGSVSELLHFIAKLRHLRYLDVSQTQIKKLPSSICNLYNLQTLKAARCPHLTELPRNMHCLVNLRYLDISGSRLERMPLHMSKLKSLQRLSNFVVSKECASSISELGELSHLRGSLHEKNILDKLRPHTNLEALEIVHYTGTQFPAWLGDHSFFHLVSLSLKHCKYCHILPSLGQLPYLKELHISKFKELVSFGPEFYGVSGCRGSQHFPSLEILTFYGMPAWEKWIHAGDSEGCRAFPCLRELHLEECPQLSGDLSTCLPSLTNLTMRYCNQLATSLPRAPAMRALHVDHCWKVEILEQLNGCQQSLESLEIYNSCHSLKSFPLDFFPYLRSLVIWGCENLESLTASAPQTEGTLELLTSLNSLCIWRCHNFVDFPHAGLPTPNLASLKVRYCSKLSSLPKQMHTLLPSLKELQIWSCLEIKSLPNGGLPVNLKSFKIRDCNDLFTHRMEWNMSSLTSLDNFSVEGNCEDVESFPEEGLLPSTLTQLEIQGLSNLKTLDMKGLQNLMSLKKLQILDCCKLESLGEGGTLPLSAVDLDIWKCPLLQEQWEGENKPWVSGNHGIWICNQYIEVDEQHDS</sequence>
<evidence type="ECO:0000256" key="3">
    <source>
        <dbReference type="ARBA" id="ARBA00022741"/>
    </source>
</evidence>
<evidence type="ECO:0000256" key="1">
    <source>
        <dbReference type="ARBA" id="ARBA00022614"/>
    </source>
</evidence>
<dbReference type="InterPro" id="IPR041118">
    <property type="entry name" value="Rx_N"/>
</dbReference>
<keyword evidence="4" id="KW-0611">Plant defense</keyword>
<evidence type="ECO:0008006" key="13">
    <source>
        <dbReference type="Google" id="ProtNLM"/>
    </source>
</evidence>
<evidence type="ECO:0000259" key="7">
    <source>
        <dbReference type="Pfam" id="PF18052"/>
    </source>
</evidence>
<evidence type="ECO:0000259" key="8">
    <source>
        <dbReference type="Pfam" id="PF23559"/>
    </source>
</evidence>
<keyword evidence="12" id="KW-1185">Reference proteome</keyword>
<keyword evidence="3" id="KW-0547">Nucleotide-binding</keyword>
<reference evidence="11 12" key="1">
    <citation type="journal article" date="2023" name="Plants (Basel)">
        <title>Bridging the Gap: Combining Genomics and Transcriptomics Approaches to Understand Stylosanthes scabra, an Orphan Legume from the Brazilian Caatinga.</title>
        <authorList>
            <person name="Ferreira-Neto J.R.C."/>
            <person name="da Silva M.D."/>
            <person name="Binneck E."/>
            <person name="de Melo N.F."/>
            <person name="da Silva R.H."/>
            <person name="de Melo A.L.T.M."/>
            <person name="Pandolfi V."/>
            <person name="Bustamante F.O."/>
            <person name="Brasileiro-Vidal A.C."/>
            <person name="Benko-Iseppon A.M."/>
        </authorList>
    </citation>
    <scope>NUCLEOTIDE SEQUENCE [LARGE SCALE GENOMIC DNA]</scope>
    <source>
        <tissue evidence="11">Leaves</tissue>
    </source>
</reference>
<evidence type="ECO:0000256" key="5">
    <source>
        <dbReference type="ARBA" id="ARBA00022840"/>
    </source>
</evidence>
<name>A0ABU6YCD5_9FABA</name>
<gene>
    <name evidence="11" type="ORF">PIB30_041730</name>
</gene>
<dbReference type="InterPro" id="IPR027417">
    <property type="entry name" value="P-loop_NTPase"/>
</dbReference>
<evidence type="ECO:0000259" key="9">
    <source>
        <dbReference type="Pfam" id="PF23598"/>
    </source>
</evidence>
<dbReference type="Gene3D" id="1.10.8.430">
    <property type="entry name" value="Helical domain of apoptotic protease-activating factors"/>
    <property type="match status" value="1"/>
</dbReference>
<dbReference type="PANTHER" id="PTHR36766:SF51">
    <property type="entry name" value="DISEASE RESISTANCE RPP13-LIKE PROTEIN 1"/>
    <property type="match status" value="1"/>
</dbReference>
<dbReference type="EMBL" id="JASCZI010241888">
    <property type="protein sequence ID" value="MED6208092.1"/>
    <property type="molecule type" value="Genomic_DNA"/>
</dbReference>
<dbReference type="InterPro" id="IPR003591">
    <property type="entry name" value="Leu-rich_rpt_typical-subtyp"/>
</dbReference>
<dbReference type="Gene3D" id="3.40.50.300">
    <property type="entry name" value="P-loop containing nucleotide triphosphate hydrolases"/>
    <property type="match status" value="1"/>
</dbReference>
<comment type="caution">
    <text evidence="11">The sequence shown here is derived from an EMBL/GenBank/DDBJ whole genome shotgun (WGS) entry which is preliminary data.</text>
</comment>
<feature type="domain" description="Disease resistance R13L4/SHOC-2-like LRR" evidence="9">
    <location>
        <begin position="441"/>
        <end position="567"/>
    </location>
</feature>
<dbReference type="Pfam" id="PF00931">
    <property type="entry name" value="NB-ARC"/>
    <property type="match status" value="1"/>
</dbReference>
<dbReference type="PRINTS" id="PR00364">
    <property type="entry name" value="DISEASERSIST"/>
</dbReference>
<dbReference type="Pfam" id="PF23598">
    <property type="entry name" value="LRR_14"/>
    <property type="match status" value="1"/>
</dbReference>
<evidence type="ECO:0000256" key="2">
    <source>
        <dbReference type="ARBA" id="ARBA00022737"/>
    </source>
</evidence>
<keyword evidence="1" id="KW-0433">Leucine-rich repeat</keyword>
<proteinExistence type="predicted"/>
<dbReference type="InterPro" id="IPR036388">
    <property type="entry name" value="WH-like_DNA-bd_sf"/>
</dbReference>
<protein>
    <recommendedName>
        <fullName evidence="13">Disease resistance RPP13-like protein 1</fullName>
    </recommendedName>
</protein>
<dbReference type="Gene3D" id="1.10.10.10">
    <property type="entry name" value="Winged helix-like DNA-binding domain superfamily/Winged helix DNA-binding domain"/>
    <property type="match status" value="1"/>
</dbReference>
<dbReference type="Pfam" id="PF18052">
    <property type="entry name" value="Rx_N"/>
    <property type="match status" value="1"/>
</dbReference>